<evidence type="ECO:0000313" key="2">
    <source>
        <dbReference type="Proteomes" id="UP000283958"/>
    </source>
</evidence>
<dbReference type="InterPro" id="IPR010697">
    <property type="entry name" value="YspA"/>
</dbReference>
<proteinExistence type="predicted"/>
<name>A0A415DKI1_PHOVU</name>
<comment type="caution">
    <text evidence="1">The sequence shown here is derived from an EMBL/GenBank/DDBJ whole genome shotgun (WGS) entry which is preliminary data.</text>
</comment>
<dbReference type="PANTHER" id="PTHR38440">
    <property type="entry name" value="UPF0398 PROTEIN YPSA"/>
    <property type="match status" value="1"/>
</dbReference>
<protein>
    <submittedName>
        <fullName evidence="1">DUF1273 family protein</fullName>
    </submittedName>
</protein>
<evidence type="ECO:0000313" key="1">
    <source>
        <dbReference type="EMBL" id="RHJ78306.1"/>
    </source>
</evidence>
<dbReference type="PANTHER" id="PTHR38440:SF1">
    <property type="entry name" value="UPF0398 PROTEIN SPR0331"/>
    <property type="match status" value="1"/>
</dbReference>
<dbReference type="Pfam" id="PF06908">
    <property type="entry name" value="YpsA"/>
    <property type="match status" value="1"/>
</dbReference>
<gene>
    <name evidence="1" type="ORF">DW105_06925</name>
</gene>
<organism evidence="1 2">
    <name type="scientific">Phocaeicola vulgatus</name>
    <name type="common">Bacteroides vulgatus</name>
    <dbReference type="NCBI Taxonomy" id="821"/>
    <lineage>
        <taxon>Bacteria</taxon>
        <taxon>Pseudomonadati</taxon>
        <taxon>Bacteroidota</taxon>
        <taxon>Bacteroidia</taxon>
        <taxon>Bacteroidales</taxon>
        <taxon>Bacteroidaceae</taxon>
        <taxon>Phocaeicola</taxon>
    </lineage>
</organism>
<dbReference type="Proteomes" id="UP000283958">
    <property type="component" value="Unassembled WGS sequence"/>
</dbReference>
<dbReference type="AlphaFoldDB" id="A0A415DKI1"/>
<dbReference type="EMBL" id="QRMN01000012">
    <property type="protein sequence ID" value="RHJ78306.1"/>
    <property type="molecule type" value="Genomic_DNA"/>
</dbReference>
<sequence length="172" mass="19625">MEKVSYSERGKSIAFTGHRIIPSARQEEVRKRLTTAVTLACKSGMTRFYCGMALGFDMMAAEVVLSLKDKFPDIQLIAVVPFSGQSNRWTSSEQERYHRILAKTDKVVTLSENYFRGCLFRRNDYMLSHSCGVIAYYDGKAQGGTFYTVRKAGKMKMDVVNILKRYSLSNHY</sequence>
<accession>A0A415DKI1</accession>
<dbReference type="SUPFAM" id="SSF102405">
    <property type="entry name" value="MCP/YpsA-like"/>
    <property type="match status" value="1"/>
</dbReference>
<dbReference type="Gene3D" id="3.40.50.450">
    <property type="match status" value="1"/>
</dbReference>
<reference evidence="1 2" key="1">
    <citation type="submission" date="2018-08" db="EMBL/GenBank/DDBJ databases">
        <title>A genome reference for cultivated species of the human gut microbiota.</title>
        <authorList>
            <person name="Zou Y."/>
            <person name="Xue W."/>
            <person name="Luo G."/>
        </authorList>
    </citation>
    <scope>NUCLEOTIDE SEQUENCE [LARGE SCALE GENOMIC DNA]</scope>
    <source>
        <strain evidence="1 2">AM09-18</strain>
    </source>
</reference>
<dbReference type="RefSeq" id="WP_118327594.1">
    <property type="nucleotide sequence ID" value="NZ_QRMN01000012.1"/>
</dbReference>